<feature type="domain" description="Core-binding (CB)" evidence="8">
    <location>
        <begin position="64"/>
        <end position="154"/>
    </location>
</feature>
<keyword evidence="10" id="KW-1185">Reference proteome</keyword>
<name>A0A845QYI7_9CLOT</name>
<evidence type="ECO:0000313" key="9">
    <source>
        <dbReference type="EMBL" id="NBI07220.1"/>
    </source>
</evidence>
<dbReference type="InterPro" id="IPR010998">
    <property type="entry name" value="Integrase_recombinase_N"/>
</dbReference>
<dbReference type="AlphaFoldDB" id="A0A845QYI7"/>
<evidence type="ECO:0000256" key="3">
    <source>
        <dbReference type="ARBA" id="ARBA00022908"/>
    </source>
</evidence>
<reference evidence="9 10" key="1">
    <citation type="submission" date="2018-08" db="EMBL/GenBank/DDBJ databases">
        <title>Murine metabolic-syndrome-specific gut microbial biobank.</title>
        <authorList>
            <person name="Liu C."/>
        </authorList>
    </citation>
    <scope>NUCLEOTIDE SEQUENCE [LARGE SCALE GENOMIC DNA]</scope>
    <source>
        <strain evidence="9 10">583</strain>
    </source>
</reference>
<evidence type="ECO:0000256" key="4">
    <source>
        <dbReference type="ARBA" id="ARBA00023125"/>
    </source>
</evidence>
<evidence type="ECO:0000259" key="7">
    <source>
        <dbReference type="PROSITE" id="PS51898"/>
    </source>
</evidence>
<dbReference type="RefSeq" id="WP_160197691.1">
    <property type="nucleotide sequence ID" value="NZ_QXXA01000011.1"/>
</dbReference>
<dbReference type="InterPro" id="IPR011010">
    <property type="entry name" value="DNA_brk_join_enz"/>
</dbReference>
<comment type="similarity">
    <text evidence="2">Belongs to the 'phage' integrase family.</text>
</comment>
<keyword evidence="5" id="KW-0233">DNA recombination</keyword>
<gene>
    <name evidence="9" type="ORF">D3Z33_10185</name>
</gene>
<evidence type="ECO:0000259" key="8">
    <source>
        <dbReference type="PROSITE" id="PS51900"/>
    </source>
</evidence>
<organism evidence="9 10">
    <name type="scientific">Senegalia massiliensis</name>
    <dbReference type="NCBI Taxonomy" id="1720316"/>
    <lineage>
        <taxon>Bacteria</taxon>
        <taxon>Bacillati</taxon>
        <taxon>Bacillota</taxon>
        <taxon>Clostridia</taxon>
        <taxon>Eubacteriales</taxon>
        <taxon>Clostridiaceae</taxon>
        <taxon>Senegalia</taxon>
    </lineage>
</organism>
<evidence type="ECO:0000256" key="2">
    <source>
        <dbReference type="ARBA" id="ARBA00008857"/>
    </source>
</evidence>
<feature type="domain" description="Tyr recombinase" evidence="7">
    <location>
        <begin position="175"/>
        <end position="375"/>
    </location>
</feature>
<accession>A0A845QYI7</accession>
<dbReference type="GO" id="GO:0006310">
    <property type="term" value="P:DNA recombination"/>
    <property type="evidence" value="ECO:0007669"/>
    <property type="project" value="UniProtKB-KW"/>
</dbReference>
<dbReference type="PROSITE" id="PS51900">
    <property type="entry name" value="CB"/>
    <property type="match status" value="1"/>
</dbReference>
<dbReference type="OrthoDB" id="9785687at2"/>
<comment type="function">
    <text evidence="1">Site-specific tyrosine recombinase, which acts by catalyzing the cutting and rejoining of the recombining DNA molecules.</text>
</comment>
<dbReference type="InterPro" id="IPR004107">
    <property type="entry name" value="Integrase_SAM-like_N"/>
</dbReference>
<dbReference type="InterPro" id="IPR050090">
    <property type="entry name" value="Tyrosine_recombinase_XerCD"/>
</dbReference>
<keyword evidence="4 6" id="KW-0238">DNA-binding</keyword>
<dbReference type="SUPFAM" id="SSF56349">
    <property type="entry name" value="DNA breaking-rejoining enzymes"/>
    <property type="match status" value="1"/>
</dbReference>
<dbReference type="InterPro" id="IPR013762">
    <property type="entry name" value="Integrase-like_cat_sf"/>
</dbReference>
<dbReference type="Proteomes" id="UP000467132">
    <property type="component" value="Unassembled WGS sequence"/>
</dbReference>
<dbReference type="GO" id="GO:0015074">
    <property type="term" value="P:DNA integration"/>
    <property type="evidence" value="ECO:0007669"/>
    <property type="project" value="UniProtKB-KW"/>
</dbReference>
<sequence length="390" mass="44912">MAGSIEKRGKNSYRLVVSAGYGLEGKRKKFTKTVKCKNITQARKELVKFVASVENDTFIEPAKVTLSAFAYKWLEVYAMPNLADKTINTYQGYLDTKILPYIGHMKLSQIKPMHLLDYYKFLKEKYKKKNGEPLSNNSIIKYHKLLNVIFKTAVKWEILSKNPAENISPAKYVKPKHEFYDEEEVKLLISCLKNEPMKYKVAIMITVTAGLRLGELMGLKWEHIDFENNTITIEQANQYLSKKGTFTKDPKNFSSNRTISVPGSITKLIKKYQIEQLENKLKCGDLWEETGFLFTQWNGKAMHPYTPSKWFDKFIKRNGLKKITFHQLRHTSATMLINSGINVRALSSRLGHSNTSTTMNIYAHELKSVDKAAADKLEEMFFETGEKDIK</sequence>
<dbReference type="Gene3D" id="1.10.443.10">
    <property type="entry name" value="Intergrase catalytic core"/>
    <property type="match status" value="1"/>
</dbReference>
<comment type="caution">
    <text evidence="9">The sequence shown here is derived from an EMBL/GenBank/DDBJ whole genome shotgun (WGS) entry which is preliminary data.</text>
</comment>
<dbReference type="PANTHER" id="PTHR30349:SF64">
    <property type="entry name" value="PROPHAGE INTEGRASE INTD-RELATED"/>
    <property type="match status" value="1"/>
</dbReference>
<protein>
    <submittedName>
        <fullName evidence="9">Site-specific integrase</fullName>
    </submittedName>
</protein>
<dbReference type="Pfam" id="PF00589">
    <property type="entry name" value="Phage_integrase"/>
    <property type="match status" value="1"/>
</dbReference>
<evidence type="ECO:0000313" key="10">
    <source>
        <dbReference type="Proteomes" id="UP000467132"/>
    </source>
</evidence>
<proteinExistence type="inferred from homology"/>
<dbReference type="CDD" id="cd01189">
    <property type="entry name" value="INT_ICEBs1_C_like"/>
    <property type="match status" value="1"/>
</dbReference>
<evidence type="ECO:0000256" key="1">
    <source>
        <dbReference type="ARBA" id="ARBA00003283"/>
    </source>
</evidence>
<dbReference type="Gene3D" id="1.10.150.130">
    <property type="match status" value="1"/>
</dbReference>
<evidence type="ECO:0000256" key="6">
    <source>
        <dbReference type="PROSITE-ProRule" id="PRU01248"/>
    </source>
</evidence>
<evidence type="ECO:0000256" key="5">
    <source>
        <dbReference type="ARBA" id="ARBA00023172"/>
    </source>
</evidence>
<dbReference type="InterPro" id="IPR044068">
    <property type="entry name" value="CB"/>
</dbReference>
<dbReference type="GO" id="GO:0003677">
    <property type="term" value="F:DNA binding"/>
    <property type="evidence" value="ECO:0007669"/>
    <property type="project" value="UniProtKB-UniRule"/>
</dbReference>
<dbReference type="Pfam" id="PF14659">
    <property type="entry name" value="Phage_int_SAM_3"/>
    <property type="match status" value="1"/>
</dbReference>
<dbReference type="InterPro" id="IPR002104">
    <property type="entry name" value="Integrase_catalytic"/>
</dbReference>
<keyword evidence="3" id="KW-0229">DNA integration</keyword>
<dbReference type="PANTHER" id="PTHR30349">
    <property type="entry name" value="PHAGE INTEGRASE-RELATED"/>
    <property type="match status" value="1"/>
</dbReference>
<dbReference type="EMBL" id="QXXA01000011">
    <property type="protein sequence ID" value="NBI07220.1"/>
    <property type="molecule type" value="Genomic_DNA"/>
</dbReference>
<dbReference type="PROSITE" id="PS51898">
    <property type="entry name" value="TYR_RECOMBINASE"/>
    <property type="match status" value="1"/>
</dbReference>